<evidence type="ECO:0000256" key="2">
    <source>
        <dbReference type="SAM" id="Phobius"/>
    </source>
</evidence>
<dbReference type="GeneID" id="59293683"/>
<feature type="signal peptide" evidence="3">
    <location>
        <begin position="1"/>
        <end position="19"/>
    </location>
</feature>
<feature type="region of interest" description="Disordered" evidence="1">
    <location>
        <begin position="226"/>
        <end position="287"/>
    </location>
</feature>
<keyword evidence="3" id="KW-0732">Signal</keyword>
<organism evidence="4 5">
    <name type="scientific">Letharia columbiana</name>
    <dbReference type="NCBI Taxonomy" id="112416"/>
    <lineage>
        <taxon>Eukaryota</taxon>
        <taxon>Fungi</taxon>
        <taxon>Dikarya</taxon>
        <taxon>Ascomycota</taxon>
        <taxon>Pezizomycotina</taxon>
        <taxon>Lecanoromycetes</taxon>
        <taxon>OSLEUM clade</taxon>
        <taxon>Lecanoromycetidae</taxon>
        <taxon>Lecanorales</taxon>
        <taxon>Lecanorineae</taxon>
        <taxon>Parmeliaceae</taxon>
        <taxon>Letharia</taxon>
    </lineage>
</organism>
<dbReference type="AlphaFoldDB" id="A0A8H6CR46"/>
<dbReference type="EMBL" id="JACCJC010000082">
    <property type="protein sequence ID" value="KAF6227716.1"/>
    <property type="molecule type" value="Genomic_DNA"/>
</dbReference>
<proteinExistence type="predicted"/>
<sequence>MFAVTLLLLTLYSPLLLLAQQVCYYPDGTEATADTPCNSSASNTPTDASSCCHDSSNSYCQDNNLCTWNGAMYRGACTDKSWKSPNCPQQCTEAQRNTAMNIFPCPATGVWECERTSACASNFTLPNFGLLLRDSQLPGAQPDGIGLADPSASSSSSAATATVTVTAGGAASSSTPTATATASTGSDALAVGLGVGIPLGALLVACVALLVRQQRRLKAERAVAAPLGGFPEGKGGGYKGREPGTYGAQELPGQGAVPELSENKNRVHELGGNYMPGSPPPPPPLSK</sequence>
<dbReference type="Proteomes" id="UP000578531">
    <property type="component" value="Unassembled WGS sequence"/>
</dbReference>
<reference evidence="4 5" key="1">
    <citation type="journal article" date="2020" name="Genomics">
        <title>Complete, high-quality genomes from long-read metagenomic sequencing of two wolf lichen thalli reveals enigmatic genome architecture.</title>
        <authorList>
            <person name="McKenzie S.K."/>
            <person name="Walston R.F."/>
            <person name="Allen J.L."/>
        </authorList>
    </citation>
    <scope>NUCLEOTIDE SEQUENCE [LARGE SCALE GENOMIC DNA]</scope>
    <source>
        <strain evidence="4">WasteWater2</strain>
    </source>
</reference>
<keyword evidence="5" id="KW-1185">Reference proteome</keyword>
<feature type="compositionally biased region" description="Pro residues" evidence="1">
    <location>
        <begin position="277"/>
        <end position="287"/>
    </location>
</feature>
<evidence type="ECO:0000256" key="3">
    <source>
        <dbReference type="SAM" id="SignalP"/>
    </source>
</evidence>
<dbReference type="OrthoDB" id="5391943at2759"/>
<evidence type="ECO:0000313" key="4">
    <source>
        <dbReference type="EMBL" id="KAF6227716.1"/>
    </source>
</evidence>
<accession>A0A8H6CR46</accession>
<name>A0A8H6CR46_9LECA</name>
<keyword evidence="2" id="KW-0812">Transmembrane</keyword>
<protein>
    <submittedName>
        <fullName evidence="4">Uncharacterized protein</fullName>
    </submittedName>
</protein>
<feature type="chain" id="PRO_5034873189" evidence="3">
    <location>
        <begin position="20"/>
        <end position="287"/>
    </location>
</feature>
<dbReference type="RefSeq" id="XP_037159207.1">
    <property type="nucleotide sequence ID" value="XM_037313919.1"/>
</dbReference>
<keyword evidence="2" id="KW-1133">Transmembrane helix</keyword>
<keyword evidence="2" id="KW-0472">Membrane</keyword>
<evidence type="ECO:0000313" key="5">
    <source>
        <dbReference type="Proteomes" id="UP000578531"/>
    </source>
</evidence>
<gene>
    <name evidence="4" type="ORF">HO173_012046</name>
</gene>
<feature type="transmembrane region" description="Helical" evidence="2">
    <location>
        <begin position="188"/>
        <end position="211"/>
    </location>
</feature>
<comment type="caution">
    <text evidence="4">The sequence shown here is derived from an EMBL/GenBank/DDBJ whole genome shotgun (WGS) entry which is preliminary data.</text>
</comment>
<evidence type="ECO:0000256" key="1">
    <source>
        <dbReference type="SAM" id="MobiDB-lite"/>
    </source>
</evidence>